<dbReference type="GO" id="GO:0006310">
    <property type="term" value="P:DNA recombination"/>
    <property type="evidence" value="ECO:0007669"/>
    <property type="project" value="UniProtKB-KW"/>
</dbReference>
<dbReference type="GO" id="GO:0006303">
    <property type="term" value="P:double-strand break repair via nonhomologous end joining"/>
    <property type="evidence" value="ECO:0007669"/>
    <property type="project" value="UniProtKB-UniRule"/>
</dbReference>
<dbReference type="GO" id="GO:0003690">
    <property type="term" value="F:double-stranded DNA binding"/>
    <property type="evidence" value="ECO:0007669"/>
    <property type="project" value="UniProtKB-UniRule"/>
</dbReference>
<name>R9GXA2_9SPHI</name>
<evidence type="ECO:0000259" key="3">
    <source>
        <dbReference type="SMART" id="SM00559"/>
    </source>
</evidence>
<comment type="similarity">
    <text evidence="2">Belongs to the prokaryotic Ku family.</text>
</comment>
<keyword evidence="2" id="KW-0233">DNA recombination</keyword>
<proteinExistence type="inferred from homology"/>
<evidence type="ECO:0000313" key="5">
    <source>
        <dbReference type="Proteomes" id="UP000014174"/>
    </source>
</evidence>
<keyword evidence="2" id="KW-0234">DNA repair</keyword>
<dbReference type="PATRIC" id="fig|1150600.3.peg.425"/>
<dbReference type="STRING" id="1150600.ADIARSV_0433"/>
<dbReference type="PANTHER" id="PTHR41251:SF1">
    <property type="entry name" value="NON-HOMOLOGOUS END JOINING PROTEIN KU"/>
    <property type="match status" value="1"/>
</dbReference>
<dbReference type="EMBL" id="AQPN01000015">
    <property type="protein sequence ID" value="EOR96391.1"/>
    <property type="molecule type" value="Genomic_DNA"/>
</dbReference>
<sequence>MRSIWKGSIGFGLVNIPIKLFSAVQSSNLDLDMLDSKDHSKIHFQRVNEKTNKEVPFDKIVKGYKYNDEYIIIEDKDFEDASPEKTKIIEIENFVELSEVNPMYFETSYYAQAEKQGLKAYSLLLKSLQKSNRAGLGRFVLRNNENLCIIHPVNEVIVITKIRFAEEIRDVEDILSPESINISKKELDMGLALINQYSDKFQIEQFKDEYHSELLKIIEAKAKGKRPTIKKLKPIKATGDDLYDQLMQSLDGSSRKNGA</sequence>
<keyword evidence="5" id="KW-1185">Reference proteome</keyword>
<evidence type="ECO:0000256" key="1">
    <source>
        <dbReference type="ARBA" id="ARBA00023125"/>
    </source>
</evidence>
<dbReference type="NCBIfam" id="TIGR02772">
    <property type="entry name" value="Ku_bact"/>
    <property type="match status" value="1"/>
</dbReference>
<dbReference type="Gene3D" id="2.40.290.10">
    <property type="match status" value="1"/>
</dbReference>
<dbReference type="InterPro" id="IPR016194">
    <property type="entry name" value="SPOC-like_C_dom_sf"/>
</dbReference>
<keyword evidence="2" id="KW-0227">DNA damage</keyword>
<dbReference type="RefSeq" id="WP_016193683.1">
    <property type="nucleotide sequence ID" value="NZ_AQPN01000015.1"/>
</dbReference>
<comment type="caution">
    <text evidence="4">The sequence shown here is derived from an EMBL/GenBank/DDBJ whole genome shotgun (WGS) entry which is preliminary data.</text>
</comment>
<dbReference type="OrthoDB" id="9795084at2"/>
<accession>R9GXA2</accession>
<reference evidence="4 5" key="1">
    <citation type="journal article" date="2013" name="Genome Announc.">
        <title>Draft Genome Sequence of Arcticibacter svalbardensis Strain MN12-7T, a Member of the Family Sphingobacteriaceae Isolated from an Arctic Soil Sample.</title>
        <authorList>
            <person name="Shivaji S."/>
            <person name="Ara S."/>
            <person name="Prasad S."/>
            <person name="Manasa B.P."/>
            <person name="Begum Z."/>
            <person name="Singh A."/>
            <person name="Kumar Pinnaka A."/>
        </authorList>
    </citation>
    <scope>NUCLEOTIDE SEQUENCE [LARGE SCALE GENOMIC DNA]</scope>
    <source>
        <strain evidence="4 5">MN12-7</strain>
    </source>
</reference>
<dbReference type="HAMAP" id="MF_01875">
    <property type="entry name" value="Prokaryotic_Ku"/>
    <property type="match status" value="1"/>
</dbReference>
<comment type="function">
    <text evidence="2">With LigD forms a non-homologous end joining (NHEJ) DNA repair enzyme, which repairs dsDNA breaks with reduced fidelity. Binds linear dsDNA with 5'- and 3'- overhangs but not closed circular dsDNA nor ssDNA. Recruits and stimulates the ligase activity of LigD.</text>
</comment>
<dbReference type="SMART" id="SM00559">
    <property type="entry name" value="Ku78"/>
    <property type="match status" value="1"/>
</dbReference>
<evidence type="ECO:0000313" key="4">
    <source>
        <dbReference type="EMBL" id="EOR96391.1"/>
    </source>
</evidence>
<feature type="domain" description="Ku" evidence="3">
    <location>
        <begin position="52"/>
        <end position="179"/>
    </location>
</feature>
<dbReference type="Pfam" id="PF02735">
    <property type="entry name" value="Ku"/>
    <property type="match status" value="1"/>
</dbReference>
<dbReference type="Proteomes" id="UP000014174">
    <property type="component" value="Unassembled WGS sequence"/>
</dbReference>
<keyword evidence="1 2" id="KW-0238">DNA-binding</keyword>
<dbReference type="InterPro" id="IPR006164">
    <property type="entry name" value="DNA_bd_Ku70/Ku80"/>
</dbReference>
<evidence type="ECO:0000256" key="2">
    <source>
        <dbReference type="HAMAP-Rule" id="MF_01875"/>
    </source>
</evidence>
<dbReference type="InterPro" id="IPR009187">
    <property type="entry name" value="Prok_Ku"/>
</dbReference>
<comment type="subunit">
    <text evidence="2">Homodimer. Interacts with LigD.</text>
</comment>
<organism evidence="4 5">
    <name type="scientific">Arcticibacter svalbardensis MN12-7</name>
    <dbReference type="NCBI Taxonomy" id="1150600"/>
    <lineage>
        <taxon>Bacteria</taxon>
        <taxon>Pseudomonadati</taxon>
        <taxon>Bacteroidota</taxon>
        <taxon>Sphingobacteriia</taxon>
        <taxon>Sphingobacteriales</taxon>
        <taxon>Sphingobacteriaceae</taxon>
        <taxon>Arcticibacter</taxon>
    </lineage>
</organism>
<dbReference type="PIRSF" id="PIRSF006493">
    <property type="entry name" value="Prok_Ku"/>
    <property type="match status" value="1"/>
</dbReference>
<dbReference type="SUPFAM" id="SSF100939">
    <property type="entry name" value="SPOC domain-like"/>
    <property type="match status" value="1"/>
</dbReference>
<dbReference type="AlphaFoldDB" id="R9GXA2"/>
<dbReference type="PANTHER" id="PTHR41251">
    <property type="entry name" value="NON-HOMOLOGOUS END JOINING PROTEIN KU"/>
    <property type="match status" value="1"/>
</dbReference>
<protein>
    <recommendedName>
        <fullName evidence="2">Non-homologous end joining protein Ku</fullName>
    </recommendedName>
</protein>
<gene>
    <name evidence="2" type="primary">ku</name>
    <name evidence="4" type="ORF">ADIARSV_0433</name>
</gene>
<dbReference type="eggNOG" id="COG1273">
    <property type="taxonomic scope" value="Bacteria"/>
</dbReference>